<evidence type="ECO:0000313" key="2">
    <source>
        <dbReference type="EMBL" id="GHH72598.1"/>
    </source>
</evidence>
<dbReference type="PANTHER" id="PTHR13170">
    <property type="entry name" value="O-GLCNACASE"/>
    <property type="match status" value="1"/>
</dbReference>
<feature type="domain" description="N-acetyltransferase" evidence="1">
    <location>
        <begin position="6"/>
        <end position="207"/>
    </location>
</feature>
<keyword evidence="3" id="KW-1185">Reference proteome</keyword>
<dbReference type="Proteomes" id="UP000617734">
    <property type="component" value="Unassembled WGS sequence"/>
</dbReference>
<dbReference type="GO" id="GO:0016747">
    <property type="term" value="F:acyltransferase activity, transferring groups other than amino-acyl groups"/>
    <property type="evidence" value="ECO:0007669"/>
    <property type="project" value="InterPro"/>
</dbReference>
<dbReference type="InterPro" id="IPR051822">
    <property type="entry name" value="Glycosyl_Hydrolase_84"/>
</dbReference>
<dbReference type="AlphaFoldDB" id="A0A919KU47"/>
<dbReference type="Gene3D" id="3.40.630.30">
    <property type="match status" value="1"/>
</dbReference>
<organism evidence="2 3">
    <name type="scientific">Kitasatospora indigofera</name>
    <dbReference type="NCBI Taxonomy" id="67307"/>
    <lineage>
        <taxon>Bacteria</taxon>
        <taxon>Bacillati</taxon>
        <taxon>Actinomycetota</taxon>
        <taxon>Actinomycetes</taxon>
        <taxon>Kitasatosporales</taxon>
        <taxon>Streptomycetaceae</taxon>
        <taxon>Kitasatospora</taxon>
    </lineage>
</organism>
<gene>
    <name evidence="2" type="ORF">GCM10018781_35600</name>
</gene>
<accession>A0A919KU47</accession>
<dbReference type="Pfam" id="PF00583">
    <property type="entry name" value="Acetyltransf_1"/>
    <property type="match status" value="1"/>
</dbReference>
<proteinExistence type="predicted"/>
<comment type="caution">
    <text evidence="2">The sequence shown here is derived from an EMBL/GenBank/DDBJ whole genome shotgun (WGS) entry which is preliminary data.</text>
</comment>
<dbReference type="PANTHER" id="PTHR13170:SF16">
    <property type="entry name" value="PROTEIN O-GLCNACASE"/>
    <property type="match status" value="1"/>
</dbReference>
<reference evidence="2" key="2">
    <citation type="submission" date="2020-09" db="EMBL/GenBank/DDBJ databases">
        <authorList>
            <person name="Sun Q."/>
            <person name="Ohkuma M."/>
        </authorList>
    </citation>
    <scope>NUCLEOTIDE SEQUENCE</scope>
    <source>
        <strain evidence="2">JCM 4646</strain>
    </source>
</reference>
<reference evidence="2" key="1">
    <citation type="journal article" date="2014" name="Int. J. Syst. Evol. Microbiol.">
        <title>Complete genome sequence of Corynebacterium casei LMG S-19264T (=DSM 44701T), isolated from a smear-ripened cheese.</title>
        <authorList>
            <consortium name="US DOE Joint Genome Institute (JGI-PGF)"/>
            <person name="Walter F."/>
            <person name="Albersmeier A."/>
            <person name="Kalinowski J."/>
            <person name="Ruckert C."/>
        </authorList>
    </citation>
    <scope>NUCLEOTIDE SEQUENCE</scope>
    <source>
        <strain evidence="2">JCM 4646</strain>
    </source>
</reference>
<dbReference type="PROSITE" id="PS51186">
    <property type="entry name" value="GNAT"/>
    <property type="match status" value="1"/>
</dbReference>
<dbReference type="SUPFAM" id="SSF55729">
    <property type="entry name" value="Acyl-CoA N-acyltransferases (Nat)"/>
    <property type="match status" value="1"/>
</dbReference>
<dbReference type="EMBL" id="BNBO01000018">
    <property type="protein sequence ID" value="GHH72598.1"/>
    <property type="molecule type" value="Genomic_DNA"/>
</dbReference>
<dbReference type="RefSeq" id="WP_190211829.1">
    <property type="nucleotide sequence ID" value="NZ_BNBO01000018.1"/>
</dbReference>
<evidence type="ECO:0000259" key="1">
    <source>
        <dbReference type="PROSITE" id="PS51186"/>
    </source>
</evidence>
<sequence>MERPQPTIRPYRPADREAVYDICVRTAEAGGDATGLYKNERVLPDNFAGPYLELEPGLAFVLDDGRGTAVGYVLGTSDTARFVAELRERWLPRVGHLYPPPAGEPADGDELMAMLLHNPERMILPELADYPAHLHIDLLPEFQGRGFGRLLIERLLAALHRAGAERVHLGMVSANTGARAFYDRTGFHVLPVPDPGVLTYLGRSTAP</sequence>
<dbReference type="GeneID" id="95353976"/>
<dbReference type="CDD" id="cd04301">
    <property type="entry name" value="NAT_SF"/>
    <property type="match status" value="1"/>
</dbReference>
<protein>
    <submittedName>
        <fullName evidence="2">Acetyltransferase</fullName>
    </submittedName>
</protein>
<evidence type="ECO:0000313" key="3">
    <source>
        <dbReference type="Proteomes" id="UP000617734"/>
    </source>
</evidence>
<name>A0A919KU47_9ACTN</name>
<dbReference type="InterPro" id="IPR016181">
    <property type="entry name" value="Acyl_CoA_acyltransferase"/>
</dbReference>
<dbReference type="InterPro" id="IPR000182">
    <property type="entry name" value="GNAT_dom"/>
</dbReference>